<keyword evidence="2" id="KW-1185">Reference proteome</keyword>
<comment type="caution">
    <text evidence="1">The sequence shown here is derived from an EMBL/GenBank/DDBJ whole genome shotgun (WGS) entry which is preliminary data.</text>
</comment>
<proteinExistence type="predicted"/>
<sequence length="124" mass="13960">MENMTLGPDGRCTRSTFYDRAIWLASISTVFKKCCPHVYISCFMKHKKLDMLKSLNLSYASVFQLTCSCSLLSSSRSSCSSVRDTREPLSSLLCRGILECSRMRGSWMVEPLSSSWIPLSPSKL</sequence>
<reference evidence="1 2" key="1">
    <citation type="submission" date="2021-06" db="EMBL/GenBank/DDBJ databases">
        <authorList>
            <person name="Palmer J.M."/>
        </authorList>
    </citation>
    <scope>NUCLEOTIDE SEQUENCE [LARGE SCALE GENOMIC DNA]</scope>
    <source>
        <strain evidence="1 2">XC_2019</strain>
        <tissue evidence="1">Muscle</tissue>
    </source>
</reference>
<evidence type="ECO:0000313" key="1">
    <source>
        <dbReference type="EMBL" id="MEQ2196604.1"/>
    </source>
</evidence>
<organism evidence="1 2">
    <name type="scientific">Xenoophorus captivus</name>
    <dbReference type="NCBI Taxonomy" id="1517983"/>
    <lineage>
        <taxon>Eukaryota</taxon>
        <taxon>Metazoa</taxon>
        <taxon>Chordata</taxon>
        <taxon>Craniata</taxon>
        <taxon>Vertebrata</taxon>
        <taxon>Euteleostomi</taxon>
        <taxon>Actinopterygii</taxon>
        <taxon>Neopterygii</taxon>
        <taxon>Teleostei</taxon>
        <taxon>Neoteleostei</taxon>
        <taxon>Acanthomorphata</taxon>
        <taxon>Ovalentaria</taxon>
        <taxon>Atherinomorphae</taxon>
        <taxon>Cyprinodontiformes</taxon>
        <taxon>Goodeidae</taxon>
        <taxon>Xenoophorus</taxon>
    </lineage>
</organism>
<evidence type="ECO:0000313" key="2">
    <source>
        <dbReference type="Proteomes" id="UP001434883"/>
    </source>
</evidence>
<dbReference type="Proteomes" id="UP001434883">
    <property type="component" value="Unassembled WGS sequence"/>
</dbReference>
<name>A0ABV0QL93_9TELE</name>
<gene>
    <name evidence="1" type="ORF">XENOCAPTIV_005127</name>
</gene>
<dbReference type="EMBL" id="JAHRIN010016960">
    <property type="protein sequence ID" value="MEQ2196604.1"/>
    <property type="molecule type" value="Genomic_DNA"/>
</dbReference>
<accession>A0ABV0QL93</accession>
<protein>
    <submittedName>
        <fullName evidence="1">Uncharacterized protein</fullName>
    </submittedName>
</protein>